<reference evidence="2" key="1">
    <citation type="journal article" date="2021" name="Proc. Natl. Acad. Sci. U.S.A.">
        <title>A Catalog of Tens of Thousands of Viruses from Human Metagenomes Reveals Hidden Associations with Chronic Diseases.</title>
        <authorList>
            <person name="Tisza M.J."/>
            <person name="Buck C.B."/>
        </authorList>
    </citation>
    <scope>NUCLEOTIDE SEQUENCE</scope>
    <source>
        <strain evidence="2">CtijX18</strain>
    </source>
</reference>
<organism evidence="2">
    <name type="scientific">Myoviridae sp. ctijX18</name>
    <dbReference type="NCBI Taxonomy" id="2825154"/>
    <lineage>
        <taxon>Viruses</taxon>
        <taxon>Duplodnaviria</taxon>
        <taxon>Heunggongvirae</taxon>
        <taxon>Uroviricota</taxon>
        <taxon>Caudoviricetes</taxon>
    </lineage>
</organism>
<proteinExistence type="predicted"/>
<feature type="coiled-coil region" evidence="1">
    <location>
        <begin position="208"/>
        <end position="235"/>
    </location>
</feature>
<evidence type="ECO:0000313" key="2">
    <source>
        <dbReference type="EMBL" id="DAF97391.1"/>
    </source>
</evidence>
<accession>A0A8S5USD6</accession>
<evidence type="ECO:0000256" key="1">
    <source>
        <dbReference type="SAM" id="Coils"/>
    </source>
</evidence>
<sequence>MPLPNVYRYEFDKSGQNPNNLVSNESHTTTQRIRKVIVPHYGHFYTNSVVITDVKTGQVLPASAYFFDDISETIAMLTGLPAAMVIIIKDQTTSNQFSVTYQAVGGEYSHADIPLLAKKLEEAHLDTRPVDWNNIANKPSSFNPAEHLHPLWQTFGYEHLVYVVERLVQATHLGDERSHEVIWEALERLRQLVTTKVTEMEGKVNQFVIDFNAKIEELKRRVKAVEDNKLGKTETAADSNKFNNKDYNTVKTEFENGTITRGLRTFVNNGNGNRQSATDIVKIGKTTDGKVLAATVGDEDYGNLFLVRTSLGTTDLDSLKTISHVGIHDQDNDGNATTARHYPTNRAGNLLVLRTMNGVQQIYFPYSGDEVYKRGMKGNGTWSDWIQVSNYRKDMTSELTVDDETKIATAKAVKQLKDLIDSSVTTLTNRLFDTNTGKLKESIVPPPRWQ</sequence>
<protein>
    <submittedName>
        <fullName evidence="2">Structural protein</fullName>
    </submittedName>
</protein>
<dbReference type="CDD" id="cd19958">
    <property type="entry name" value="pyocin_knob"/>
    <property type="match status" value="1"/>
</dbReference>
<name>A0A8S5USD6_9CAUD</name>
<keyword evidence="1" id="KW-0175">Coiled coil</keyword>
<dbReference type="EMBL" id="BK016133">
    <property type="protein sequence ID" value="DAF97391.1"/>
    <property type="molecule type" value="Genomic_DNA"/>
</dbReference>